<dbReference type="InterPro" id="IPR009688">
    <property type="entry name" value="FAM210A/B-like_dom"/>
</dbReference>
<evidence type="ECO:0000256" key="2">
    <source>
        <dbReference type="SAM" id="SignalP"/>
    </source>
</evidence>
<feature type="region of interest" description="Disordered" evidence="1">
    <location>
        <begin position="91"/>
        <end position="111"/>
    </location>
</feature>
<dbReference type="InterPro" id="IPR045866">
    <property type="entry name" value="FAM210A/B-like"/>
</dbReference>
<dbReference type="Proteomes" id="UP000274822">
    <property type="component" value="Unassembled WGS sequence"/>
</dbReference>
<evidence type="ECO:0000313" key="5">
    <source>
        <dbReference type="Proteomes" id="UP000274822"/>
    </source>
</evidence>
<dbReference type="Pfam" id="PF06916">
    <property type="entry name" value="FAM210A-B_dom"/>
    <property type="match status" value="1"/>
</dbReference>
<dbReference type="AlphaFoldDB" id="A0A433QL62"/>
<accession>A0A433QL62</accession>
<organism evidence="4 5">
    <name type="scientific">Jimgerdemannia flammicorona</name>
    <dbReference type="NCBI Taxonomy" id="994334"/>
    <lineage>
        <taxon>Eukaryota</taxon>
        <taxon>Fungi</taxon>
        <taxon>Fungi incertae sedis</taxon>
        <taxon>Mucoromycota</taxon>
        <taxon>Mucoromycotina</taxon>
        <taxon>Endogonomycetes</taxon>
        <taxon>Endogonales</taxon>
        <taxon>Endogonaceae</taxon>
        <taxon>Jimgerdemannia</taxon>
    </lineage>
</organism>
<evidence type="ECO:0000256" key="1">
    <source>
        <dbReference type="SAM" id="MobiDB-lite"/>
    </source>
</evidence>
<sequence length="239" mass="25836">MPIPILILNLSRIAIMASLVRLALRFSLPFSRGIAMPSPVAVTSIARRPFTTKPLQHTARRIPTHTVNVARPTSGHFPFLPARPFGLRHASTTAPSVSSTSPASSVSTAPAAKPAGKLRDLVRQYGPTGVGVYFAISAVDFGITFLAIQAAGADKVRRMEDWMFERFGNWGVFGIKEREQNLDRGDGPSAATVLVLAYGIHKTLLLPFRLGATAAVTPWVVRRLRAMGWSVGGRKTVKV</sequence>
<dbReference type="PANTHER" id="PTHR21377:SF0">
    <property type="entry name" value="PROTEIN FAM210B, MITOCHONDRIAL"/>
    <property type="match status" value="1"/>
</dbReference>
<proteinExistence type="predicted"/>
<feature type="signal peptide" evidence="2">
    <location>
        <begin position="1"/>
        <end position="25"/>
    </location>
</feature>
<evidence type="ECO:0000313" key="4">
    <source>
        <dbReference type="EMBL" id="RUS30511.1"/>
    </source>
</evidence>
<protein>
    <recommendedName>
        <fullName evidence="3">DUF1279 domain-containing protein</fullName>
    </recommendedName>
</protein>
<feature type="domain" description="DUF1279" evidence="3">
    <location>
        <begin position="117"/>
        <end position="218"/>
    </location>
</feature>
<dbReference type="GO" id="GO:0005739">
    <property type="term" value="C:mitochondrion"/>
    <property type="evidence" value="ECO:0007669"/>
    <property type="project" value="TreeGrafter"/>
</dbReference>
<name>A0A433QL62_9FUNG</name>
<keyword evidence="5" id="KW-1185">Reference proteome</keyword>
<keyword evidence="2" id="KW-0732">Signal</keyword>
<feature type="chain" id="PRO_5019371939" description="DUF1279 domain-containing protein" evidence="2">
    <location>
        <begin position="26"/>
        <end position="239"/>
    </location>
</feature>
<dbReference type="EMBL" id="RBNJ01003797">
    <property type="protein sequence ID" value="RUS30511.1"/>
    <property type="molecule type" value="Genomic_DNA"/>
</dbReference>
<evidence type="ECO:0000259" key="3">
    <source>
        <dbReference type="Pfam" id="PF06916"/>
    </source>
</evidence>
<dbReference type="PANTHER" id="PTHR21377">
    <property type="entry name" value="PROTEIN FAM210B, MITOCHONDRIAL"/>
    <property type="match status" value="1"/>
</dbReference>
<gene>
    <name evidence="4" type="ORF">BC938DRAFT_479297</name>
</gene>
<comment type="caution">
    <text evidence="4">The sequence shown here is derived from an EMBL/GenBank/DDBJ whole genome shotgun (WGS) entry which is preliminary data.</text>
</comment>
<reference evidence="4 5" key="1">
    <citation type="journal article" date="2018" name="New Phytol.">
        <title>Phylogenomics of Endogonaceae and evolution of mycorrhizas within Mucoromycota.</title>
        <authorList>
            <person name="Chang Y."/>
            <person name="Desiro A."/>
            <person name="Na H."/>
            <person name="Sandor L."/>
            <person name="Lipzen A."/>
            <person name="Clum A."/>
            <person name="Barry K."/>
            <person name="Grigoriev I.V."/>
            <person name="Martin F.M."/>
            <person name="Stajich J.E."/>
            <person name="Smith M.E."/>
            <person name="Bonito G."/>
            <person name="Spatafora J.W."/>
        </authorList>
    </citation>
    <scope>NUCLEOTIDE SEQUENCE [LARGE SCALE GENOMIC DNA]</scope>
    <source>
        <strain evidence="4 5">AD002</strain>
    </source>
</reference>